<reference evidence="2 3" key="1">
    <citation type="journal article" date="2006" name="Science">
        <title>Phytophthora genome sequences uncover evolutionary origins and mechanisms of pathogenesis.</title>
        <authorList>
            <person name="Tyler B.M."/>
            <person name="Tripathy S."/>
            <person name="Zhang X."/>
            <person name="Dehal P."/>
            <person name="Jiang R.H."/>
            <person name="Aerts A."/>
            <person name="Arredondo F.D."/>
            <person name="Baxter L."/>
            <person name="Bensasson D."/>
            <person name="Beynon J.L."/>
            <person name="Chapman J."/>
            <person name="Damasceno C.M."/>
            <person name="Dorrance A.E."/>
            <person name="Dou D."/>
            <person name="Dickerman A.W."/>
            <person name="Dubchak I.L."/>
            <person name="Garbelotto M."/>
            <person name="Gijzen M."/>
            <person name="Gordon S.G."/>
            <person name="Govers F."/>
            <person name="Grunwald N.J."/>
            <person name="Huang W."/>
            <person name="Ivors K.L."/>
            <person name="Jones R.W."/>
            <person name="Kamoun S."/>
            <person name="Krampis K."/>
            <person name="Lamour K.H."/>
            <person name="Lee M.K."/>
            <person name="McDonald W.H."/>
            <person name="Medina M."/>
            <person name="Meijer H.J."/>
            <person name="Nordberg E.K."/>
            <person name="Maclean D.J."/>
            <person name="Ospina-Giraldo M.D."/>
            <person name="Morris P.F."/>
            <person name="Phuntumart V."/>
            <person name="Putnam N.H."/>
            <person name="Rash S."/>
            <person name="Rose J.K."/>
            <person name="Sakihama Y."/>
            <person name="Salamov A.A."/>
            <person name="Savidor A."/>
            <person name="Scheuring C.F."/>
            <person name="Smith B.M."/>
            <person name="Sobral B.W."/>
            <person name="Terry A."/>
            <person name="Torto-Alalibo T.A."/>
            <person name="Win J."/>
            <person name="Xu Z."/>
            <person name="Zhang H."/>
            <person name="Grigoriev I.V."/>
            <person name="Rokhsar D.S."/>
            <person name="Boore J.L."/>
        </authorList>
    </citation>
    <scope>NUCLEOTIDE SEQUENCE [LARGE SCALE GENOMIC DNA]</scope>
    <source>
        <strain evidence="2 3">P6497</strain>
    </source>
</reference>
<evidence type="ECO:0000313" key="3">
    <source>
        <dbReference type="Proteomes" id="UP000002640"/>
    </source>
</evidence>
<dbReference type="GeneID" id="20651878"/>
<dbReference type="Proteomes" id="UP000002640">
    <property type="component" value="Unassembled WGS sequence"/>
</dbReference>
<organism evidence="2 3">
    <name type="scientific">Phytophthora sojae (strain P6497)</name>
    <name type="common">Soybean stem and root rot agent</name>
    <name type="synonym">Phytophthora megasperma f. sp. glycines</name>
    <dbReference type="NCBI Taxonomy" id="1094619"/>
    <lineage>
        <taxon>Eukaryota</taxon>
        <taxon>Sar</taxon>
        <taxon>Stramenopiles</taxon>
        <taxon>Oomycota</taxon>
        <taxon>Peronosporomycetes</taxon>
        <taxon>Peronosporales</taxon>
        <taxon>Peronosporaceae</taxon>
        <taxon>Phytophthora</taxon>
    </lineage>
</organism>
<sequence length="58" mass="6563">STFWWPNMEKDVNALVKKCIACKRAKLHGGKQKYGRLPPTPATNNDRPFDVVHVDLIG</sequence>
<dbReference type="Pfam" id="PF17921">
    <property type="entry name" value="Integrase_H2C2"/>
    <property type="match status" value="1"/>
</dbReference>
<feature type="non-terminal residue" evidence="2">
    <location>
        <position position="1"/>
    </location>
</feature>
<dbReference type="InterPro" id="IPR041588">
    <property type="entry name" value="Integrase_H2C2"/>
</dbReference>
<protein>
    <recommendedName>
        <fullName evidence="1">Integrase zinc-binding domain-containing protein</fullName>
    </recommendedName>
</protein>
<accession>G4ZP31</accession>
<proteinExistence type="predicted"/>
<name>G4ZP31_PHYSP</name>
<feature type="domain" description="Integrase zinc-binding" evidence="1">
    <location>
        <begin position="2"/>
        <end position="26"/>
    </location>
</feature>
<keyword evidence="3" id="KW-1185">Reference proteome</keyword>
<dbReference type="AlphaFoldDB" id="G4ZP31"/>
<dbReference type="SMR" id="G4ZP31"/>
<evidence type="ECO:0000259" key="1">
    <source>
        <dbReference type="Pfam" id="PF17921"/>
    </source>
</evidence>
<dbReference type="EMBL" id="JH159155">
    <property type="protein sequence ID" value="EGZ16108.1"/>
    <property type="molecule type" value="Genomic_DNA"/>
</dbReference>
<evidence type="ECO:0000313" key="2">
    <source>
        <dbReference type="EMBL" id="EGZ16108.1"/>
    </source>
</evidence>
<gene>
    <name evidence="2" type="ORF">PHYSODRAFT_415436</name>
</gene>
<dbReference type="InParanoid" id="G4ZP31"/>
<dbReference type="Gene3D" id="1.10.340.70">
    <property type="match status" value="1"/>
</dbReference>
<dbReference type="RefSeq" id="XP_009529857.1">
    <property type="nucleotide sequence ID" value="XM_009531562.1"/>
</dbReference>
<feature type="non-terminal residue" evidence="2">
    <location>
        <position position="58"/>
    </location>
</feature>
<dbReference type="KEGG" id="psoj:PHYSODRAFT_415436"/>